<evidence type="ECO:0000313" key="1">
    <source>
        <dbReference type="EMBL" id="MSS28095.1"/>
    </source>
</evidence>
<comment type="caution">
    <text evidence="1">The sequence shown here is derived from an EMBL/GenBank/DDBJ whole genome shotgun (WGS) entry which is preliminary data.</text>
</comment>
<dbReference type="SUPFAM" id="SSF46689">
    <property type="entry name" value="Homeodomain-like"/>
    <property type="match status" value="1"/>
</dbReference>
<dbReference type="RefSeq" id="WP_154511184.1">
    <property type="nucleotide sequence ID" value="NZ_VUMH01000008.1"/>
</dbReference>
<accession>A0A6L5XLU7</accession>
<dbReference type="InterPro" id="IPR009061">
    <property type="entry name" value="DNA-bd_dom_put_sf"/>
</dbReference>
<protein>
    <recommendedName>
        <fullName evidence="3">HTH Mu-type domain-containing protein</fullName>
    </recommendedName>
</protein>
<name>A0A6L5XLU7_9BACT</name>
<dbReference type="SUPFAM" id="SSF46955">
    <property type="entry name" value="Putative DNA-binding domain"/>
    <property type="match status" value="1"/>
</dbReference>
<dbReference type="AlphaFoldDB" id="A0A6L5XLU7"/>
<proteinExistence type="predicted"/>
<gene>
    <name evidence="1" type="ORF">FYJ44_08590</name>
</gene>
<dbReference type="Gene3D" id="1.10.10.60">
    <property type="entry name" value="Homeodomain-like"/>
    <property type="match status" value="1"/>
</dbReference>
<evidence type="ECO:0008006" key="3">
    <source>
        <dbReference type="Google" id="ProtNLM"/>
    </source>
</evidence>
<sequence>MQAAPDFSTFFSTGELAKMLGISRQAVRQKADGKRWKPVARKGQGGGLCWLFSDLDEQTRNRVSHCWHKQWKRQQQAMKPEDLEREKVRLQIMEEQFFRKPGKAQSRAERRYRLLLEAMELIDGGMKVLEAFAIVAKNNGVKAANLRNWYYGTDKKPGVRKLPRHEWLYALMDHYVGRQAERKRTHFGNAEINKMMRGTAPDTHAQSVENMNRRIAALG</sequence>
<keyword evidence="2" id="KW-1185">Reference proteome</keyword>
<reference evidence="1 2" key="1">
    <citation type="submission" date="2019-09" db="EMBL/GenBank/DDBJ databases">
        <title>In-depth cultivation of the pig gut microbiome towards novel bacterial diversity and tailored functional studies.</title>
        <authorList>
            <person name="Wylensek D."/>
            <person name="Hitch T.C.A."/>
            <person name="Clavel T."/>
        </authorList>
    </citation>
    <scope>NUCLEOTIDE SEQUENCE [LARGE SCALE GENOMIC DNA]</scope>
    <source>
        <strain evidence="1 2">PG-178-WT-4</strain>
    </source>
</reference>
<dbReference type="EMBL" id="VUMH01000008">
    <property type="protein sequence ID" value="MSS28095.1"/>
    <property type="molecule type" value="Genomic_DNA"/>
</dbReference>
<evidence type="ECO:0000313" key="2">
    <source>
        <dbReference type="Proteomes" id="UP000477488"/>
    </source>
</evidence>
<dbReference type="InterPro" id="IPR009057">
    <property type="entry name" value="Homeodomain-like_sf"/>
</dbReference>
<dbReference type="Proteomes" id="UP000477488">
    <property type="component" value="Unassembled WGS sequence"/>
</dbReference>
<organism evidence="1 2">
    <name type="scientific">Desulfovibrio porci</name>
    <dbReference type="NCBI Taxonomy" id="2605782"/>
    <lineage>
        <taxon>Bacteria</taxon>
        <taxon>Pseudomonadati</taxon>
        <taxon>Thermodesulfobacteriota</taxon>
        <taxon>Desulfovibrionia</taxon>
        <taxon>Desulfovibrionales</taxon>
        <taxon>Desulfovibrionaceae</taxon>
        <taxon>Desulfovibrio</taxon>
    </lineage>
</organism>